<accession>A0A5B7KD15</accession>
<feature type="region of interest" description="Disordered" evidence="1">
    <location>
        <begin position="38"/>
        <end position="64"/>
    </location>
</feature>
<comment type="caution">
    <text evidence="2">The sequence shown here is derived from an EMBL/GenBank/DDBJ whole genome shotgun (WGS) entry which is preliminary data.</text>
</comment>
<gene>
    <name evidence="2" type="ORF">E2C01_098486</name>
</gene>
<organism evidence="2 3">
    <name type="scientific">Portunus trituberculatus</name>
    <name type="common">Swimming crab</name>
    <name type="synonym">Neptunus trituberculatus</name>
    <dbReference type="NCBI Taxonomy" id="210409"/>
    <lineage>
        <taxon>Eukaryota</taxon>
        <taxon>Metazoa</taxon>
        <taxon>Ecdysozoa</taxon>
        <taxon>Arthropoda</taxon>
        <taxon>Crustacea</taxon>
        <taxon>Multicrustacea</taxon>
        <taxon>Malacostraca</taxon>
        <taxon>Eumalacostraca</taxon>
        <taxon>Eucarida</taxon>
        <taxon>Decapoda</taxon>
        <taxon>Pleocyemata</taxon>
        <taxon>Brachyura</taxon>
        <taxon>Eubrachyura</taxon>
        <taxon>Portunoidea</taxon>
        <taxon>Portunidae</taxon>
        <taxon>Portuninae</taxon>
        <taxon>Portunus</taxon>
    </lineage>
</organism>
<reference evidence="2 3" key="1">
    <citation type="submission" date="2019-05" db="EMBL/GenBank/DDBJ databases">
        <title>Another draft genome of Portunus trituberculatus and its Hox gene families provides insights of decapod evolution.</title>
        <authorList>
            <person name="Jeong J.-H."/>
            <person name="Song I."/>
            <person name="Kim S."/>
            <person name="Choi T."/>
            <person name="Kim D."/>
            <person name="Ryu S."/>
            <person name="Kim W."/>
        </authorList>
    </citation>
    <scope>NUCLEOTIDE SEQUENCE [LARGE SCALE GENOMIC DNA]</scope>
    <source>
        <tissue evidence="2">Muscle</tissue>
    </source>
</reference>
<dbReference type="Proteomes" id="UP000324222">
    <property type="component" value="Unassembled WGS sequence"/>
</dbReference>
<sequence>MNCPFNTLSPCPSTTLCTSLEVILWSHTINLHLPPLRQGGLPGRGKPPGLVPAPPGVRGPGGSHPQLLFAQLRVAIYESDPKMNHFSLRNDISIRTTQQDR</sequence>
<dbReference type="EMBL" id="VSRR010133535">
    <property type="protein sequence ID" value="MPD02879.1"/>
    <property type="molecule type" value="Genomic_DNA"/>
</dbReference>
<keyword evidence="3" id="KW-1185">Reference proteome</keyword>
<evidence type="ECO:0000313" key="2">
    <source>
        <dbReference type="EMBL" id="MPD02879.1"/>
    </source>
</evidence>
<proteinExistence type="predicted"/>
<protein>
    <submittedName>
        <fullName evidence="2">Uncharacterized protein</fullName>
    </submittedName>
</protein>
<dbReference type="AlphaFoldDB" id="A0A5B7KD15"/>
<evidence type="ECO:0000313" key="3">
    <source>
        <dbReference type="Proteomes" id="UP000324222"/>
    </source>
</evidence>
<evidence type="ECO:0000256" key="1">
    <source>
        <dbReference type="SAM" id="MobiDB-lite"/>
    </source>
</evidence>
<name>A0A5B7KD15_PORTR</name>